<dbReference type="Proteomes" id="UP001583186">
    <property type="component" value="Unassembled WGS sequence"/>
</dbReference>
<keyword evidence="2" id="KW-0732">Signal</keyword>
<name>A0ABR3YU79_9PEZI</name>
<feature type="chain" id="PRO_5046581609" evidence="2">
    <location>
        <begin position="22"/>
        <end position="141"/>
    </location>
</feature>
<evidence type="ECO:0000313" key="4">
    <source>
        <dbReference type="Proteomes" id="UP001583186"/>
    </source>
</evidence>
<feature type="signal peptide" evidence="2">
    <location>
        <begin position="1"/>
        <end position="21"/>
    </location>
</feature>
<dbReference type="EMBL" id="JAWCUI010000058">
    <property type="protein sequence ID" value="KAL1890884.1"/>
    <property type="molecule type" value="Genomic_DNA"/>
</dbReference>
<evidence type="ECO:0000256" key="1">
    <source>
        <dbReference type="SAM" id="MobiDB-lite"/>
    </source>
</evidence>
<organism evidence="3 4">
    <name type="scientific">Sporothrix stenoceras</name>
    <dbReference type="NCBI Taxonomy" id="5173"/>
    <lineage>
        <taxon>Eukaryota</taxon>
        <taxon>Fungi</taxon>
        <taxon>Dikarya</taxon>
        <taxon>Ascomycota</taxon>
        <taxon>Pezizomycotina</taxon>
        <taxon>Sordariomycetes</taxon>
        <taxon>Sordariomycetidae</taxon>
        <taxon>Ophiostomatales</taxon>
        <taxon>Ophiostomataceae</taxon>
        <taxon>Sporothrix</taxon>
    </lineage>
</organism>
<evidence type="ECO:0000313" key="3">
    <source>
        <dbReference type="EMBL" id="KAL1890884.1"/>
    </source>
</evidence>
<reference evidence="3 4" key="1">
    <citation type="journal article" date="2024" name="IMA Fungus">
        <title>IMA Genome - F19 : A genome assembly and annotation guide to empower mycologists, including annotated draft genome sequences of Ceratocystis pirilliformis, Diaporthe australafricana, Fusarium ophioides, Paecilomyces lecythidis, and Sporothrix stenoceras.</title>
        <authorList>
            <person name="Aylward J."/>
            <person name="Wilson A.M."/>
            <person name="Visagie C.M."/>
            <person name="Spraker J."/>
            <person name="Barnes I."/>
            <person name="Buitendag C."/>
            <person name="Ceriani C."/>
            <person name="Del Mar Angel L."/>
            <person name="du Plessis D."/>
            <person name="Fuchs T."/>
            <person name="Gasser K."/>
            <person name="Kramer D."/>
            <person name="Li W."/>
            <person name="Munsamy K."/>
            <person name="Piso A."/>
            <person name="Price J.L."/>
            <person name="Sonnekus B."/>
            <person name="Thomas C."/>
            <person name="van der Nest A."/>
            <person name="van Dijk A."/>
            <person name="van Heerden A."/>
            <person name="van Vuuren N."/>
            <person name="Yilmaz N."/>
            <person name="Duong T.A."/>
            <person name="van der Merwe N.A."/>
            <person name="Wingfield M.J."/>
            <person name="Wingfield B.D."/>
        </authorList>
    </citation>
    <scope>NUCLEOTIDE SEQUENCE [LARGE SCALE GENOMIC DNA]</scope>
    <source>
        <strain evidence="3 4">CMW 5346</strain>
    </source>
</reference>
<keyword evidence="4" id="KW-1185">Reference proteome</keyword>
<protein>
    <submittedName>
        <fullName evidence="3">Uncharacterized protein</fullName>
    </submittedName>
</protein>
<sequence>MFPPLLSQVLAAVGVLLVAVYDPCDPSLRLTKGIATEASLAAAIVYGSCNLVVYYQRGGPNVVDARVVGVCQPLGMIAGAVAGGATRLFLGQAILRQVPRHCACDGEKDGRCKTESEVAKKESARPGMASSNNKGENMDPR</sequence>
<comment type="caution">
    <text evidence="3">The sequence shown here is derived from an EMBL/GenBank/DDBJ whole genome shotgun (WGS) entry which is preliminary data.</text>
</comment>
<evidence type="ECO:0000256" key="2">
    <source>
        <dbReference type="SAM" id="SignalP"/>
    </source>
</evidence>
<proteinExistence type="predicted"/>
<accession>A0ABR3YU79</accession>
<feature type="compositionally biased region" description="Basic and acidic residues" evidence="1">
    <location>
        <begin position="114"/>
        <end position="124"/>
    </location>
</feature>
<feature type="region of interest" description="Disordered" evidence="1">
    <location>
        <begin position="114"/>
        <end position="141"/>
    </location>
</feature>
<gene>
    <name evidence="3" type="ORF">Sste5346_008025</name>
</gene>